<dbReference type="AlphaFoldDB" id="A0A1G5EYI1"/>
<evidence type="ECO:0000256" key="4">
    <source>
        <dbReference type="SAM" id="SignalP"/>
    </source>
</evidence>
<evidence type="ECO:0000256" key="2">
    <source>
        <dbReference type="ARBA" id="ARBA00007639"/>
    </source>
</evidence>
<dbReference type="PANTHER" id="PTHR46847">
    <property type="entry name" value="D-ALLOSE-BINDING PERIPLASMIC PROTEIN-RELATED"/>
    <property type="match status" value="1"/>
</dbReference>
<feature type="domain" description="Periplasmic binding protein" evidence="5">
    <location>
        <begin position="41"/>
        <end position="299"/>
    </location>
</feature>
<dbReference type="RefSeq" id="WP_074462690.1">
    <property type="nucleotide sequence ID" value="NZ_FMUR01000012.1"/>
</dbReference>
<proteinExistence type="inferred from homology"/>
<feature type="signal peptide" evidence="4">
    <location>
        <begin position="1"/>
        <end position="26"/>
    </location>
</feature>
<dbReference type="SUPFAM" id="SSF53822">
    <property type="entry name" value="Periplasmic binding protein-like I"/>
    <property type="match status" value="1"/>
</dbReference>
<keyword evidence="7" id="KW-1185">Reference proteome</keyword>
<protein>
    <submittedName>
        <fullName evidence="6">Inositol transport system substrate-binding protein</fullName>
    </submittedName>
</protein>
<sequence length="330" mass="35425">MKNRIKRSMAFLLCAVLLTVSLTACGKSGSGSFSGNGVKILMILHADDDGFLNTLADAIVAKAKEVGATIDIVYSQNSTETQMEQIAGAASGGYDAIICRLCDTSTALQMENAAGDLPVVFINNEPESDYLKGDQFVYVGSYEQDAGAFQAEYIWSGLGKPSTLNVIILMGEKLHAAAPKRTNAVKYYFLDNKVNVNYVFVDNGDWSDSVAYDKLNVFKITGQPFDCIFCNNDTMAMGAIKWMKDNGYDTHKLLVAGIDATNEGCAAVKDGDLYMTVLQDTTGQGNAAVESAVALAKGGSVASVSGVSEDHKYIWVPFVPVTPQNVDQYN</sequence>
<keyword evidence="3 4" id="KW-0732">Signal</keyword>
<accession>A0A1G5EYI1</accession>
<reference evidence="7" key="1">
    <citation type="submission" date="2016-10" db="EMBL/GenBank/DDBJ databases">
        <authorList>
            <person name="Varghese N."/>
            <person name="Submissions S."/>
        </authorList>
    </citation>
    <scope>NUCLEOTIDE SEQUENCE [LARGE SCALE GENOMIC DNA]</scope>
    <source>
        <strain evidence="7">XBD2006</strain>
    </source>
</reference>
<evidence type="ECO:0000256" key="3">
    <source>
        <dbReference type="ARBA" id="ARBA00022729"/>
    </source>
</evidence>
<dbReference type="EMBL" id="FMUR01000012">
    <property type="protein sequence ID" value="SCY32022.1"/>
    <property type="molecule type" value="Genomic_DNA"/>
</dbReference>
<dbReference type="GO" id="GO:0030246">
    <property type="term" value="F:carbohydrate binding"/>
    <property type="evidence" value="ECO:0007669"/>
    <property type="project" value="UniProtKB-ARBA"/>
</dbReference>
<dbReference type="InterPro" id="IPR025997">
    <property type="entry name" value="SBP_2_dom"/>
</dbReference>
<dbReference type="Pfam" id="PF13407">
    <property type="entry name" value="Peripla_BP_4"/>
    <property type="match status" value="1"/>
</dbReference>
<dbReference type="PANTHER" id="PTHR46847:SF1">
    <property type="entry name" value="D-ALLOSE-BINDING PERIPLASMIC PROTEIN-RELATED"/>
    <property type="match status" value="1"/>
</dbReference>
<evidence type="ECO:0000256" key="1">
    <source>
        <dbReference type="ARBA" id="ARBA00004196"/>
    </source>
</evidence>
<dbReference type="InterPro" id="IPR028082">
    <property type="entry name" value="Peripla_BP_I"/>
</dbReference>
<comment type="similarity">
    <text evidence="2">Belongs to the bacterial solute-binding protein 2 family.</text>
</comment>
<evidence type="ECO:0000313" key="6">
    <source>
        <dbReference type="EMBL" id="SCY32022.1"/>
    </source>
</evidence>
<dbReference type="Gene3D" id="3.40.50.2300">
    <property type="match status" value="2"/>
</dbReference>
<gene>
    <name evidence="6" type="ORF">SAMN02910451_02164</name>
</gene>
<evidence type="ECO:0000313" key="7">
    <source>
        <dbReference type="Proteomes" id="UP000183047"/>
    </source>
</evidence>
<dbReference type="Proteomes" id="UP000183047">
    <property type="component" value="Unassembled WGS sequence"/>
</dbReference>
<organism evidence="6 7">
    <name type="scientific">Butyrivibrio hungatei</name>
    <dbReference type="NCBI Taxonomy" id="185008"/>
    <lineage>
        <taxon>Bacteria</taxon>
        <taxon>Bacillati</taxon>
        <taxon>Bacillota</taxon>
        <taxon>Clostridia</taxon>
        <taxon>Lachnospirales</taxon>
        <taxon>Lachnospiraceae</taxon>
        <taxon>Butyrivibrio</taxon>
    </lineage>
</organism>
<evidence type="ECO:0000259" key="5">
    <source>
        <dbReference type="Pfam" id="PF13407"/>
    </source>
</evidence>
<dbReference type="GO" id="GO:0030313">
    <property type="term" value="C:cell envelope"/>
    <property type="evidence" value="ECO:0007669"/>
    <property type="project" value="UniProtKB-SubCell"/>
</dbReference>
<comment type="subcellular location">
    <subcellularLocation>
        <location evidence="1">Cell envelope</location>
    </subcellularLocation>
</comment>
<dbReference type="PROSITE" id="PS51257">
    <property type="entry name" value="PROKAR_LIPOPROTEIN"/>
    <property type="match status" value="1"/>
</dbReference>
<name>A0A1G5EYI1_9FIRM</name>
<feature type="chain" id="PRO_5010335979" evidence="4">
    <location>
        <begin position="27"/>
        <end position="330"/>
    </location>
</feature>